<name>A0A7W9D2Q9_9HYPH</name>
<evidence type="ECO:0000313" key="1">
    <source>
        <dbReference type="EMBL" id="MBB5575121.1"/>
    </source>
</evidence>
<evidence type="ECO:0000313" key="2">
    <source>
        <dbReference type="Proteomes" id="UP000549882"/>
    </source>
</evidence>
<gene>
    <name evidence="1" type="ORF">GGD50_003750</name>
</gene>
<dbReference type="AlphaFoldDB" id="A0A7W9D2Q9"/>
<keyword evidence="2" id="KW-1185">Reference proteome</keyword>
<protein>
    <submittedName>
        <fullName evidence="1">Uncharacterized protein</fullName>
    </submittedName>
</protein>
<dbReference type="EMBL" id="JACHBI010000007">
    <property type="protein sequence ID" value="MBB5575121.1"/>
    <property type="molecule type" value="Genomic_DNA"/>
</dbReference>
<accession>A0A7W9D2Q9</accession>
<comment type="caution">
    <text evidence="1">The sequence shown here is derived from an EMBL/GenBank/DDBJ whole genome shotgun (WGS) entry which is preliminary data.</text>
</comment>
<dbReference type="Proteomes" id="UP000549882">
    <property type="component" value="Unassembled WGS sequence"/>
</dbReference>
<proteinExistence type="predicted"/>
<reference evidence="1 2" key="1">
    <citation type="submission" date="2020-08" db="EMBL/GenBank/DDBJ databases">
        <title>Genomic Encyclopedia of Type Strains, Phase IV (KMG-V): Genome sequencing to study the core and pangenomes of soil and plant-associated prokaryotes.</title>
        <authorList>
            <person name="Whitman W."/>
        </authorList>
    </citation>
    <scope>NUCLEOTIDE SEQUENCE [LARGE SCALE GENOMIC DNA]</scope>
    <source>
        <strain evidence="1 2">SEMIA 4064</strain>
    </source>
</reference>
<sequence>MKSHSFFQPAPHAVSFDRVAMFFGDGKSNAGFGVGELAVQHFDEEEASPAFFAFADCKKLRPAFQPPDSLCWSFIRQFARHLYRAFRPLGRKTLATAVTASGENRAAALGSHARTETVTTLADKLGWLIGTLHLFKHRGVRPFLSFALKARSVVDYGERAWPANAGSMTGRARAYTDQGPGSQLYRRRFLEPGFLRTLRVPVIQPQAGILTTKLHFL</sequence>
<organism evidence="1 2">
    <name type="scientific">Rhizobium paranaense</name>
    <dbReference type="NCBI Taxonomy" id="1650438"/>
    <lineage>
        <taxon>Bacteria</taxon>
        <taxon>Pseudomonadati</taxon>
        <taxon>Pseudomonadota</taxon>
        <taxon>Alphaproteobacteria</taxon>
        <taxon>Hyphomicrobiales</taxon>
        <taxon>Rhizobiaceae</taxon>
        <taxon>Rhizobium/Agrobacterium group</taxon>
        <taxon>Rhizobium</taxon>
    </lineage>
</organism>